<proteinExistence type="predicted"/>
<protein>
    <submittedName>
        <fullName evidence="3">Uncharacterized protein</fullName>
    </submittedName>
</protein>
<organism evidence="3 4">
    <name type="scientific">Dictyostelium purpureum</name>
    <name type="common">Slime mold</name>
    <dbReference type="NCBI Taxonomy" id="5786"/>
    <lineage>
        <taxon>Eukaryota</taxon>
        <taxon>Amoebozoa</taxon>
        <taxon>Evosea</taxon>
        <taxon>Eumycetozoa</taxon>
        <taxon>Dictyostelia</taxon>
        <taxon>Dictyosteliales</taxon>
        <taxon>Dictyosteliaceae</taxon>
        <taxon>Dictyostelium</taxon>
    </lineage>
</organism>
<feature type="region of interest" description="Disordered" evidence="1">
    <location>
        <begin position="1"/>
        <end position="24"/>
    </location>
</feature>
<keyword evidence="2" id="KW-1133">Transmembrane helix</keyword>
<evidence type="ECO:0000313" key="3">
    <source>
        <dbReference type="EMBL" id="EGC38249.1"/>
    </source>
</evidence>
<accession>F0ZCS3</accession>
<dbReference type="EMBL" id="GL870980">
    <property type="protein sequence ID" value="EGC38249.1"/>
    <property type="molecule type" value="Genomic_DNA"/>
</dbReference>
<dbReference type="InParanoid" id="F0ZCS3"/>
<evidence type="ECO:0000256" key="2">
    <source>
        <dbReference type="SAM" id="Phobius"/>
    </source>
</evidence>
<dbReference type="Proteomes" id="UP000001064">
    <property type="component" value="Unassembled WGS sequence"/>
</dbReference>
<sequence>MGYTNYNNNNNNNNKNNNSNNDQNINYYNNNDTISINDEFRSIPLNNFDDIFQIKLNNAKSEKENTTIPNKYSIIIFKDLHTNQFNDSLPLLLTTIIDNPIQYSNLIDTINHLKLKSSSKLSDSIHRIIFILVFLIIFFITFIILLLLPFNINYYLWLIVVIPIIFISSYIEQFIKIKSIKKFMIETENTHFTLSNMNEWRTQNISFKSIFFRRDEKGFLKKVDSSSSLNDIKEYRNFYQGLIVEFPKNQLNQITIFNLQIMDYKKILNNINNQNYENFDELKKHIKQQQQQQQQSDQNETIIDETDINYNQHFIQNYYNTLGLNKNTTITNSNNATTTDINSNNNNNNCYISYHIPNFTI</sequence>
<gene>
    <name evidence="3" type="ORF">DICPUDRAFT_76157</name>
</gene>
<feature type="transmembrane region" description="Helical" evidence="2">
    <location>
        <begin position="128"/>
        <end position="148"/>
    </location>
</feature>
<name>F0ZCS3_DICPU</name>
<dbReference type="RefSeq" id="XP_003285206.1">
    <property type="nucleotide sequence ID" value="XM_003285158.1"/>
</dbReference>
<reference evidence="4" key="1">
    <citation type="journal article" date="2011" name="Genome Biol.">
        <title>Comparative genomics of the social amoebae Dictyostelium discoideum and Dictyostelium purpureum.</title>
        <authorList>
            <consortium name="US DOE Joint Genome Institute (JGI-PGF)"/>
            <person name="Sucgang R."/>
            <person name="Kuo A."/>
            <person name="Tian X."/>
            <person name="Salerno W."/>
            <person name="Parikh A."/>
            <person name="Feasley C.L."/>
            <person name="Dalin E."/>
            <person name="Tu H."/>
            <person name="Huang E."/>
            <person name="Barry K."/>
            <person name="Lindquist E."/>
            <person name="Shapiro H."/>
            <person name="Bruce D."/>
            <person name="Schmutz J."/>
            <person name="Salamov A."/>
            <person name="Fey P."/>
            <person name="Gaudet P."/>
            <person name="Anjard C."/>
            <person name="Babu M.M."/>
            <person name="Basu S."/>
            <person name="Bushmanova Y."/>
            <person name="van der Wel H."/>
            <person name="Katoh-Kurasawa M."/>
            <person name="Dinh C."/>
            <person name="Coutinho P.M."/>
            <person name="Saito T."/>
            <person name="Elias M."/>
            <person name="Schaap P."/>
            <person name="Kay R.R."/>
            <person name="Henrissat B."/>
            <person name="Eichinger L."/>
            <person name="Rivero F."/>
            <person name="Putnam N.H."/>
            <person name="West C.M."/>
            <person name="Loomis W.F."/>
            <person name="Chisholm R.L."/>
            <person name="Shaulsky G."/>
            <person name="Strassmann J.E."/>
            <person name="Queller D.C."/>
            <person name="Kuspa A."/>
            <person name="Grigoriev I.V."/>
        </authorList>
    </citation>
    <scope>NUCLEOTIDE SEQUENCE [LARGE SCALE GENOMIC DNA]</scope>
    <source>
        <strain evidence="4">QSDP1</strain>
    </source>
</reference>
<evidence type="ECO:0000313" key="4">
    <source>
        <dbReference type="Proteomes" id="UP000001064"/>
    </source>
</evidence>
<keyword evidence="2" id="KW-0812">Transmembrane</keyword>
<keyword evidence="4" id="KW-1185">Reference proteome</keyword>
<dbReference type="AlphaFoldDB" id="F0ZCS3"/>
<keyword evidence="2" id="KW-0472">Membrane</keyword>
<dbReference type="VEuPathDB" id="AmoebaDB:DICPUDRAFT_76157"/>
<feature type="transmembrane region" description="Helical" evidence="2">
    <location>
        <begin position="154"/>
        <end position="175"/>
    </location>
</feature>
<dbReference type="GeneID" id="10502444"/>
<evidence type="ECO:0000256" key="1">
    <source>
        <dbReference type="SAM" id="MobiDB-lite"/>
    </source>
</evidence>
<dbReference type="KEGG" id="dpp:DICPUDRAFT_76157"/>